<dbReference type="OrthoDB" id="10323409at2759"/>
<organism evidence="2 3">
    <name type="scientific">Boletus reticuloceps</name>
    <dbReference type="NCBI Taxonomy" id="495285"/>
    <lineage>
        <taxon>Eukaryota</taxon>
        <taxon>Fungi</taxon>
        <taxon>Dikarya</taxon>
        <taxon>Basidiomycota</taxon>
        <taxon>Agaricomycotina</taxon>
        <taxon>Agaricomycetes</taxon>
        <taxon>Agaricomycetidae</taxon>
        <taxon>Boletales</taxon>
        <taxon>Boletineae</taxon>
        <taxon>Boletaceae</taxon>
        <taxon>Boletoideae</taxon>
        <taxon>Boletus</taxon>
    </lineage>
</organism>
<sequence>MSPSNQPLTFRTYHIVLLLEAIVMTTWVNIELILFPTVFLLAQQIPFPQHLASHFGLLTGIIALMLSGGLYATVQRKPRWIQVCWHILYHVSYSASFFYAWRITLQAVFPDWFADSGLPHDFFGRGIFLAIAMLILVVVDIPYVTMIAVATGKHDRAGPIFKIYKLMRCRRGYDVLR</sequence>
<comment type="caution">
    <text evidence="2">The sequence shown here is derived from an EMBL/GenBank/DDBJ whole genome shotgun (WGS) entry which is preliminary data.</text>
</comment>
<gene>
    <name evidence="2" type="ORF">JVT61DRAFT_11211</name>
</gene>
<keyword evidence="1" id="KW-0472">Membrane</keyword>
<protein>
    <submittedName>
        <fullName evidence="2">Uncharacterized protein</fullName>
    </submittedName>
</protein>
<name>A0A8I2YEW1_9AGAM</name>
<proteinExistence type="predicted"/>
<accession>A0A8I2YEW1</accession>
<reference evidence="2" key="1">
    <citation type="submission" date="2021-03" db="EMBL/GenBank/DDBJ databases">
        <title>Evolutionary innovations through gain and loss of genes in the ectomycorrhizal Boletales.</title>
        <authorList>
            <person name="Wu G."/>
            <person name="Miyauchi S."/>
            <person name="Morin E."/>
            <person name="Yang Z.-L."/>
            <person name="Xu J."/>
            <person name="Martin F.M."/>
        </authorList>
    </citation>
    <scope>NUCLEOTIDE SEQUENCE</scope>
    <source>
        <strain evidence="2">BR01</strain>
    </source>
</reference>
<evidence type="ECO:0000313" key="2">
    <source>
        <dbReference type="EMBL" id="KAG6370592.1"/>
    </source>
</evidence>
<dbReference type="AlphaFoldDB" id="A0A8I2YEW1"/>
<keyword evidence="3" id="KW-1185">Reference proteome</keyword>
<evidence type="ECO:0000256" key="1">
    <source>
        <dbReference type="SAM" id="Phobius"/>
    </source>
</evidence>
<evidence type="ECO:0000313" key="3">
    <source>
        <dbReference type="Proteomes" id="UP000683000"/>
    </source>
</evidence>
<feature type="transmembrane region" description="Helical" evidence="1">
    <location>
        <begin position="83"/>
        <end position="102"/>
    </location>
</feature>
<dbReference type="EMBL" id="JAGFBS010000047">
    <property type="protein sequence ID" value="KAG6370592.1"/>
    <property type="molecule type" value="Genomic_DNA"/>
</dbReference>
<feature type="transmembrane region" description="Helical" evidence="1">
    <location>
        <begin position="51"/>
        <end position="71"/>
    </location>
</feature>
<keyword evidence="1" id="KW-0812">Transmembrane</keyword>
<keyword evidence="1" id="KW-1133">Transmembrane helix</keyword>
<feature type="transmembrane region" description="Helical" evidence="1">
    <location>
        <begin position="12"/>
        <end position="39"/>
    </location>
</feature>
<feature type="transmembrane region" description="Helical" evidence="1">
    <location>
        <begin position="122"/>
        <end position="144"/>
    </location>
</feature>
<dbReference type="Proteomes" id="UP000683000">
    <property type="component" value="Unassembled WGS sequence"/>
</dbReference>